<evidence type="ECO:0000313" key="1">
    <source>
        <dbReference type="EMBL" id="CBW25101.1"/>
    </source>
</evidence>
<dbReference type="RefSeq" id="WP_014242890.1">
    <property type="nucleotide sequence ID" value="NC_016620.1"/>
</dbReference>
<dbReference type="InterPro" id="IPR016181">
    <property type="entry name" value="Acyl_CoA_acyltransferase"/>
</dbReference>
<gene>
    <name evidence="1" type="ordered locus">BMS_0167</name>
</gene>
<keyword evidence="2" id="KW-1185">Reference proteome</keyword>
<dbReference type="AlphaFoldDB" id="E1X2Q6"/>
<protein>
    <submittedName>
        <fullName evidence="1">Acetyltransferase</fullName>
    </submittedName>
</protein>
<dbReference type="Gene3D" id="3.40.630.30">
    <property type="match status" value="1"/>
</dbReference>
<evidence type="ECO:0000313" key="2">
    <source>
        <dbReference type="Proteomes" id="UP000008963"/>
    </source>
</evidence>
<dbReference type="HOGENOM" id="CLU_815770_0_0_7"/>
<sequence>MKDFFQTTLAQAPDYFDETISLIEKGFKYPTHHSFLTDFYPLLGPLNHHNCHLLIDNKKVIGHIAVKERTLHYKGIETPVALIGGIVIDERYQQQGNFTPFFKNILERYKDDNSLFLLWSDLKSLYNRFEFYEAGGVIQTGTKKLLNENLSSDWKQTTFKSLSPEDFNQIKDLYANQNNLTLKRSESDWDQIKEITSSNLYIKKSDVINSYFIKGKGNDLTNIIHEFITSHDPIDQYELFSDYQLWLPEKYNKVFNKKDIFYSSFMKIANPILLSNFLRELTNDQLSINSFMKNEINISYLNNSFDFKVDEFLTGIFGPTPIKEFEQIIPGIYIGGVDSI</sequence>
<dbReference type="eggNOG" id="COG4552">
    <property type="taxonomic scope" value="Bacteria"/>
</dbReference>
<proteinExistence type="predicted"/>
<dbReference type="Pfam" id="PF13527">
    <property type="entry name" value="Acetyltransf_9"/>
    <property type="match status" value="1"/>
</dbReference>
<reference evidence="2" key="1">
    <citation type="journal article" date="2013" name="ISME J.">
        <title>A small predatory core genome in the divergent marine Bacteriovorax marinus SJ and the terrestrial Bdellovibrio bacteriovorus.</title>
        <authorList>
            <person name="Crossman L.C."/>
            <person name="Chen H."/>
            <person name="Cerdeno-Tarraga A.M."/>
            <person name="Brooks K."/>
            <person name="Quail M.A."/>
            <person name="Pineiro S.A."/>
            <person name="Hobley L."/>
            <person name="Sockett R.E."/>
            <person name="Bentley S.D."/>
            <person name="Parkhill J."/>
            <person name="Williams H.N."/>
            <person name="Stine O.C."/>
        </authorList>
    </citation>
    <scope>NUCLEOTIDE SEQUENCE [LARGE SCALE GENOMIC DNA]</scope>
    <source>
        <strain evidence="2">ATCC BAA-682 / DSM 15412 / SJ</strain>
    </source>
</reference>
<organism evidence="1 2">
    <name type="scientific">Halobacteriovorax marinus (strain ATCC BAA-682 / DSM 15412 / SJ)</name>
    <name type="common">Bacteriovorax marinus</name>
    <dbReference type="NCBI Taxonomy" id="862908"/>
    <lineage>
        <taxon>Bacteria</taxon>
        <taxon>Pseudomonadati</taxon>
        <taxon>Bdellovibrionota</taxon>
        <taxon>Bacteriovoracia</taxon>
        <taxon>Bacteriovoracales</taxon>
        <taxon>Halobacteriovoraceae</taxon>
        <taxon>Halobacteriovorax</taxon>
    </lineage>
</organism>
<dbReference type="Proteomes" id="UP000008963">
    <property type="component" value="Chromosome"/>
</dbReference>
<name>E1X2Q6_HALMS</name>
<dbReference type="KEGG" id="bmx:BMS_0167"/>
<dbReference type="SUPFAM" id="SSF55729">
    <property type="entry name" value="Acyl-CoA N-acyltransferases (Nat)"/>
    <property type="match status" value="1"/>
</dbReference>
<dbReference type="OrthoDB" id="283239at2"/>
<accession>E1X2Q6</accession>
<dbReference type="EMBL" id="FQ312005">
    <property type="protein sequence ID" value="CBW25101.1"/>
    <property type="molecule type" value="Genomic_DNA"/>
</dbReference>
<dbReference type="PATRIC" id="fig|862908.3.peg.161"/>